<dbReference type="InterPro" id="IPR026387">
    <property type="entry name" value="OMP_w_GlyGly"/>
</dbReference>
<sequence length="245" mass="26761">MKLKLITLLTALFLIPNLASAELVIINGNSWDKEITGKIRDASAVVDEIDLKTDLALQDNKETFVLAYIEHPIPLLPNIRIGSTSLNTSGSATYTGTYNGVSISGTVTSTLNLDHTEVALYWNILDNVVGLDLGLNVKFFDGRVKLDSTGGGNVNEAFDETVPMLYAGLQFELPYGLQLAGDISYLSFDGSSFTDTLVRLRWTSDFLLGVELGYRSFVIDYEDTGANEYVDIDISGPYLGVHLAF</sequence>
<gene>
    <name evidence="1" type="ORF">MNBD_GAMMA23-1510</name>
</gene>
<protein>
    <recommendedName>
        <fullName evidence="2">Outer membrane protein beta-barrel domain-containing protein</fullName>
    </recommendedName>
</protein>
<accession>A0A3B1AES9</accession>
<evidence type="ECO:0008006" key="2">
    <source>
        <dbReference type="Google" id="ProtNLM"/>
    </source>
</evidence>
<dbReference type="NCBIfam" id="TIGR04219">
    <property type="entry name" value="OMP_w_GlyGly"/>
    <property type="match status" value="1"/>
</dbReference>
<dbReference type="EMBL" id="UOFT01000066">
    <property type="protein sequence ID" value="VAW98472.1"/>
    <property type="molecule type" value="Genomic_DNA"/>
</dbReference>
<reference evidence="1" key="1">
    <citation type="submission" date="2018-06" db="EMBL/GenBank/DDBJ databases">
        <authorList>
            <person name="Zhirakovskaya E."/>
        </authorList>
    </citation>
    <scope>NUCLEOTIDE SEQUENCE</scope>
</reference>
<proteinExistence type="predicted"/>
<evidence type="ECO:0000313" key="1">
    <source>
        <dbReference type="EMBL" id="VAW98472.1"/>
    </source>
</evidence>
<dbReference type="AlphaFoldDB" id="A0A3B1AES9"/>
<name>A0A3B1AES9_9ZZZZ</name>
<organism evidence="1">
    <name type="scientific">hydrothermal vent metagenome</name>
    <dbReference type="NCBI Taxonomy" id="652676"/>
    <lineage>
        <taxon>unclassified sequences</taxon>
        <taxon>metagenomes</taxon>
        <taxon>ecological metagenomes</taxon>
    </lineage>
</organism>